<dbReference type="Proteomes" id="UP000759537">
    <property type="component" value="Unassembled WGS sequence"/>
</dbReference>
<accession>A0A9P5JY63</accession>
<evidence type="ECO:0000256" key="1">
    <source>
        <dbReference type="SAM" id="Phobius"/>
    </source>
</evidence>
<comment type="caution">
    <text evidence="2">The sequence shown here is derived from an EMBL/GenBank/DDBJ whole genome shotgun (WGS) entry which is preliminary data.</text>
</comment>
<name>A0A9P5JY63_9AGAM</name>
<reference evidence="2" key="1">
    <citation type="submission" date="2019-10" db="EMBL/GenBank/DDBJ databases">
        <authorList>
            <consortium name="DOE Joint Genome Institute"/>
            <person name="Kuo A."/>
            <person name="Miyauchi S."/>
            <person name="Kiss E."/>
            <person name="Drula E."/>
            <person name="Kohler A."/>
            <person name="Sanchez-Garcia M."/>
            <person name="Andreopoulos B."/>
            <person name="Barry K.W."/>
            <person name="Bonito G."/>
            <person name="Buee M."/>
            <person name="Carver A."/>
            <person name="Chen C."/>
            <person name="Cichocki N."/>
            <person name="Clum A."/>
            <person name="Culley D."/>
            <person name="Crous P.W."/>
            <person name="Fauchery L."/>
            <person name="Girlanda M."/>
            <person name="Hayes R."/>
            <person name="Keri Z."/>
            <person name="LaButti K."/>
            <person name="Lipzen A."/>
            <person name="Lombard V."/>
            <person name="Magnuson J."/>
            <person name="Maillard F."/>
            <person name="Morin E."/>
            <person name="Murat C."/>
            <person name="Nolan M."/>
            <person name="Ohm R."/>
            <person name="Pangilinan J."/>
            <person name="Pereira M."/>
            <person name="Perotto S."/>
            <person name="Peter M."/>
            <person name="Riley R."/>
            <person name="Sitrit Y."/>
            <person name="Stielow B."/>
            <person name="Szollosi G."/>
            <person name="Zifcakova L."/>
            <person name="Stursova M."/>
            <person name="Spatafora J.W."/>
            <person name="Tedersoo L."/>
            <person name="Vaario L.-M."/>
            <person name="Yamada A."/>
            <person name="Yan M."/>
            <person name="Wang P."/>
            <person name="Xu J."/>
            <person name="Bruns T."/>
            <person name="Baldrian P."/>
            <person name="Vilgalys R."/>
            <person name="Henrissat B."/>
            <person name="Grigoriev I.V."/>
            <person name="Hibbett D."/>
            <person name="Nagy L.G."/>
            <person name="Martin F.M."/>
        </authorList>
    </citation>
    <scope>NUCLEOTIDE SEQUENCE</scope>
    <source>
        <strain evidence="2">Prilba</strain>
    </source>
</reference>
<keyword evidence="1" id="KW-0812">Transmembrane</keyword>
<keyword evidence="1" id="KW-1133">Transmembrane helix</keyword>
<proteinExistence type="predicted"/>
<evidence type="ECO:0000313" key="2">
    <source>
        <dbReference type="EMBL" id="KAF8468575.1"/>
    </source>
</evidence>
<reference evidence="2" key="2">
    <citation type="journal article" date="2020" name="Nat. Commun.">
        <title>Large-scale genome sequencing of mycorrhizal fungi provides insights into the early evolution of symbiotic traits.</title>
        <authorList>
            <person name="Miyauchi S."/>
            <person name="Kiss E."/>
            <person name="Kuo A."/>
            <person name="Drula E."/>
            <person name="Kohler A."/>
            <person name="Sanchez-Garcia M."/>
            <person name="Morin E."/>
            <person name="Andreopoulos B."/>
            <person name="Barry K.W."/>
            <person name="Bonito G."/>
            <person name="Buee M."/>
            <person name="Carver A."/>
            <person name="Chen C."/>
            <person name="Cichocki N."/>
            <person name="Clum A."/>
            <person name="Culley D."/>
            <person name="Crous P.W."/>
            <person name="Fauchery L."/>
            <person name="Girlanda M."/>
            <person name="Hayes R.D."/>
            <person name="Keri Z."/>
            <person name="LaButti K."/>
            <person name="Lipzen A."/>
            <person name="Lombard V."/>
            <person name="Magnuson J."/>
            <person name="Maillard F."/>
            <person name="Murat C."/>
            <person name="Nolan M."/>
            <person name="Ohm R.A."/>
            <person name="Pangilinan J."/>
            <person name="Pereira M.F."/>
            <person name="Perotto S."/>
            <person name="Peter M."/>
            <person name="Pfister S."/>
            <person name="Riley R."/>
            <person name="Sitrit Y."/>
            <person name="Stielow J.B."/>
            <person name="Szollosi G."/>
            <person name="Zifcakova L."/>
            <person name="Stursova M."/>
            <person name="Spatafora J.W."/>
            <person name="Tedersoo L."/>
            <person name="Vaario L.M."/>
            <person name="Yamada A."/>
            <person name="Yan M."/>
            <person name="Wang P."/>
            <person name="Xu J."/>
            <person name="Bruns T."/>
            <person name="Baldrian P."/>
            <person name="Vilgalys R."/>
            <person name="Dunand C."/>
            <person name="Henrissat B."/>
            <person name="Grigoriev I.V."/>
            <person name="Hibbett D."/>
            <person name="Nagy L.G."/>
            <person name="Martin F.M."/>
        </authorList>
    </citation>
    <scope>NUCLEOTIDE SEQUENCE</scope>
    <source>
        <strain evidence="2">Prilba</strain>
    </source>
</reference>
<feature type="transmembrane region" description="Helical" evidence="1">
    <location>
        <begin position="15"/>
        <end position="40"/>
    </location>
</feature>
<organism evidence="2 3">
    <name type="scientific">Russula ochroleuca</name>
    <dbReference type="NCBI Taxonomy" id="152965"/>
    <lineage>
        <taxon>Eukaryota</taxon>
        <taxon>Fungi</taxon>
        <taxon>Dikarya</taxon>
        <taxon>Basidiomycota</taxon>
        <taxon>Agaricomycotina</taxon>
        <taxon>Agaricomycetes</taxon>
        <taxon>Russulales</taxon>
        <taxon>Russulaceae</taxon>
        <taxon>Russula</taxon>
    </lineage>
</organism>
<sequence>MLSETLEAPQLRHLALVGFVLLIQSRLLTTAVRLVSLCLFMSSRHHRHLDVRPRAHRARLCRPIGERTSPSSP</sequence>
<dbReference type="EMBL" id="WHVB01000031">
    <property type="protein sequence ID" value="KAF8468575.1"/>
    <property type="molecule type" value="Genomic_DNA"/>
</dbReference>
<dbReference type="OrthoDB" id="3365698at2759"/>
<gene>
    <name evidence="2" type="ORF">DFH94DRAFT_775848</name>
</gene>
<keyword evidence="1" id="KW-0472">Membrane</keyword>
<protein>
    <submittedName>
        <fullName evidence="2">Uncharacterized protein</fullName>
    </submittedName>
</protein>
<dbReference type="AlphaFoldDB" id="A0A9P5JY63"/>
<keyword evidence="3" id="KW-1185">Reference proteome</keyword>
<evidence type="ECO:0000313" key="3">
    <source>
        <dbReference type="Proteomes" id="UP000759537"/>
    </source>
</evidence>